<reference evidence="1" key="1">
    <citation type="submission" date="2022-08" db="UniProtKB">
        <authorList>
            <consortium name="EnsemblMetazoa"/>
        </authorList>
    </citation>
    <scope>IDENTIFICATION</scope>
    <source>
        <strain evidence="1">Dongola</strain>
    </source>
</reference>
<keyword evidence="2" id="KW-1185">Reference proteome</keyword>
<proteinExistence type="predicted"/>
<accession>A0A182HSF7</accession>
<sequence>MQVTPVFAACLLLAILFVGPTGAQCPANSEFTSDAPCDSICGVPCDFKGVHNICICMDGFLKDPKTQQCVRQNQCSIPEDIPVLRQMPAFSFACFT</sequence>
<evidence type="ECO:0000313" key="2">
    <source>
        <dbReference type="Proteomes" id="UP000075840"/>
    </source>
</evidence>
<dbReference type="AlphaFoldDB" id="A0A182HSF7"/>
<evidence type="ECO:0000313" key="1">
    <source>
        <dbReference type="EnsemblMetazoa" id="AARA004213-PA"/>
    </source>
</evidence>
<dbReference type="VEuPathDB" id="VectorBase:AARA004213"/>
<name>A0A182HSF7_ANOAR</name>
<organism evidence="1 2">
    <name type="scientific">Anopheles arabiensis</name>
    <name type="common">Mosquito</name>
    <dbReference type="NCBI Taxonomy" id="7173"/>
    <lineage>
        <taxon>Eukaryota</taxon>
        <taxon>Metazoa</taxon>
        <taxon>Ecdysozoa</taxon>
        <taxon>Arthropoda</taxon>
        <taxon>Hexapoda</taxon>
        <taxon>Insecta</taxon>
        <taxon>Pterygota</taxon>
        <taxon>Neoptera</taxon>
        <taxon>Endopterygota</taxon>
        <taxon>Diptera</taxon>
        <taxon>Nematocera</taxon>
        <taxon>Culicoidea</taxon>
        <taxon>Culicidae</taxon>
        <taxon>Anophelinae</taxon>
        <taxon>Anopheles</taxon>
    </lineage>
</organism>
<dbReference type="Proteomes" id="UP000075840">
    <property type="component" value="Unassembled WGS sequence"/>
</dbReference>
<dbReference type="Gene3D" id="2.10.25.10">
    <property type="entry name" value="Laminin"/>
    <property type="match status" value="1"/>
</dbReference>
<dbReference type="EMBL" id="APCN01000271">
    <property type="status" value="NOT_ANNOTATED_CDS"/>
    <property type="molecule type" value="Genomic_DNA"/>
</dbReference>
<dbReference type="SUPFAM" id="SSF57567">
    <property type="entry name" value="Serine protease inhibitors"/>
    <property type="match status" value="1"/>
</dbReference>
<dbReference type="EnsemblMetazoa" id="AARA004213-RA">
    <property type="protein sequence ID" value="AARA004213-PA"/>
    <property type="gene ID" value="AARA004213"/>
</dbReference>
<dbReference type="InterPro" id="IPR036084">
    <property type="entry name" value="Ser_inhib-like_sf"/>
</dbReference>
<protein>
    <submittedName>
        <fullName evidence="1">Uncharacterized protein</fullName>
    </submittedName>
</protein>